<dbReference type="InterPro" id="IPR012340">
    <property type="entry name" value="NA-bd_OB-fold"/>
</dbReference>
<keyword evidence="3" id="KW-1133">Transmembrane helix</keyword>
<keyword evidence="3" id="KW-0472">Membrane</keyword>
<keyword evidence="3" id="KW-0812">Transmembrane</keyword>
<evidence type="ECO:0000313" key="4">
    <source>
        <dbReference type="Proteomes" id="UP000887578"/>
    </source>
</evidence>
<protein>
    <submittedName>
        <fullName evidence="5">Uncharacterized protein</fullName>
    </submittedName>
</protein>
<keyword evidence="1" id="KW-0547">Nucleotide-binding</keyword>
<dbReference type="Gene3D" id="2.40.50.140">
    <property type="entry name" value="Nucleic acid-binding proteins"/>
    <property type="match status" value="1"/>
</dbReference>
<dbReference type="InterPro" id="IPR050221">
    <property type="entry name" value="26S_Proteasome_ATPase"/>
</dbReference>
<sequence length="106" mass="12079">MAKILKQFKNYFVRVLSIVELLKDGCSVALPKYSNAVVDILPPEADSTIQMLRPNEKPEVSYADIGGLDIQKQEVREAVELSLTPSYIFLFIISLFFSFRLFFQSV</sequence>
<reference evidence="5" key="1">
    <citation type="submission" date="2022-11" db="UniProtKB">
        <authorList>
            <consortium name="WormBaseParasite"/>
        </authorList>
    </citation>
    <scope>IDENTIFICATION</scope>
</reference>
<name>A0A914PX34_9BILA</name>
<proteinExistence type="predicted"/>
<keyword evidence="4" id="KW-1185">Reference proteome</keyword>
<evidence type="ECO:0000256" key="2">
    <source>
        <dbReference type="ARBA" id="ARBA00022840"/>
    </source>
</evidence>
<accession>A0A914PX34</accession>
<feature type="transmembrane region" description="Helical" evidence="3">
    <location>
        <begin position="86"/>
        <end position="103"/>
    </location>
</feature>
<dbReference type="PANTHER" id="PTHR23073">
    <property type="entry name" value="26S PROTEASOME REGULATORY SUBUNIT"/>
    <property type="match status" value="1"/>
</dbReference>
<evidence type="ECO:0000313" key="5">
    <source>
        <dbReference type="WBParaSite" id="PDA_v2.g23353.t1"/>
    </source>
</evidence>
<dbReference type="WBParaSite" id="PDA_v2.g23353.t1">
    <property type="protein sequence ID" value="PDA_v2.g23353.t1"/>
    <property type="gene ID" value="PDA_v2.g23353"/>
</dbReference>
<dbReference type="Proteomes" id="UP000887578">
    <property type="component" value="Unplaced"/>
</dbReference>
<dbReference type="GO" id="GO:0005524">
    <property type="term" value="F:ATP binding"/>
    <property type="evidence" value="ECO:0007669"/>
    <property type="project" value="UniProtKB-KW"/>
</dbReference>
<dbReference type="AlphaFoldDB" id="A0A914PX34"/>
<evidence type="ECO:0000256" key="1">
    <source>
        <dbReference type="ARBA" id="ARBA00022741"/>
    </source>
</evidence>
<keyword evidence="2" id="KW-0067">ATP-binding</keyword>
<organism evidence="4 5">
    <name type="scientific">Panagrolaimus davidi</name>
    <dbReference type="NCBI Taxonomy" id="227884"/>
    <lineage>
        <taxon>Eukaryota</taxon>
        <taxon>Metazoa</taxon>
        <taxon>Ecdysozoa</taxon>
        <taxon>Nematoda</taxon>
        <taxon>Chromadorea</taxon>
        <taxon>Rhabditida</taxon>
        <taxon>Tylenchina</taxon>
        <taxon>Panagrolaimomorpha</taxon>
        <taxon>Panagrolaimoidea</taxon>
        <taxon>Panagrolaimidae</taxon>
        <taxon>Panagrolaimus</taxon>
    </lineage>
</organism>
<evidence type="ECO:0000256" key="3">
    <source>
        <dbReference type="SAM" id="Phobius"/>
    </source>
</evidence>